<dbReference type="KEGG" id="wna:KA717_30055"/>
<gene>
    <name evidence="2" type="ORF">KA717_30055</name>
</gene>
<dbReference type="EMBL" id="CP073041">
    <property type="protein sequence ID" value="UXE59900.1"/>
    <property type="molecule type" value="Genomic_DNA"/>
</dbReference>
<keyword evidence="1" id="KW-0472">Membrane</keyword>
<feature type="transmembrane region" description="Helical" evidence="1">
    <location>
        <begin position="7"/>
        <end position="25"/>
    </location>
</feature>
<keyword evidence="1" id="KW-0812">Transmembrane</keyword>
<evidence type="ECO:0000313" key="2">
    <source>
        <dbReference type="EMBL" id="UXE59900.1"/>
    </source>
</evidence>
<proteinExistence type="predicted"/>
<dbReference type="AlphaFoldDB" id="A0A977KWJ7"/>
<protein>
    <submittedName>
        <fullName evidence="2">Uncharacterized protein</fullName>
    </submittedName>
</protein>
<sequence>MKQNDLAGILLFILFIALSWLSFILKNYFQLILIVFIVIWYIDIGIAKQAYQQQKYDRPLQLLQNETGDLLWLLSLPENKILENSFNRGQVREMAIASRPIFGGAFEEKLDQVWQVKLWLYDGSDWVIEEDANLLVVLKVAKKLQSYVTVPIQFAESYGPGDYAIIDLEESKTFIEAVKNWGIKCHKTERKWHLSSVWKFHHSWQFFKQVFKESGFLLFVLLMSAIMLQFGGLINLFVQGFRSQEPVIIEFAQNPAQLLDFWNWRSFLAFGTAIALMIYKGWQLSRVKHSFIDQYFLKVNLDNQAIGKVKTPEIEAVLLVPYPDHRILIISAESVVVIPKLPNLADSLLYLTYLQEAVNHFQLEHT</sequence>
<feature type="transmembrane region" description="Helical" evidence="1">
    <location>
        <begin position="216"/>
        <end position="241"/>
    </location>
</feature>
<name>A0A977KWJ7_9CYAN</name>
<reference evidence="2" key="1">
    <citation type="submission" date="2021-04" db="EMBL/GenBank/DDBJ databases">
        <title>Genome sequence of Woronichinia naegeliana from Washington state freshwater lake bloom.</title>
        <authorList>
            <person name="Dreher T.W."/>
        </authorList>
    </citation>
    <scope>NUCLEOTIDE SEQUENCE</scope>
    <source>
        <strain evidence="2">WA131</strain>
    </source>
</reference>
<accession>A0A977KWJ7</accession>
<keyword evidence="1" id="KW-1133">Transmembrane helix</keyword>
<feature type="transmembrane region" description="Helical" evidence="1">
    <location>
        <begin position="261"/>
        <end position="279"/>
    </location>
</feature>
<evidence type="ECO:0000256" key="1">
    <source>
        <dbReference type="SAM" id="Phobius"/>
    </source>
</evidence>
<organism evidence="2">
    <name type="scientific">Woronichinia naegeliana WA131</name>
    <dbReference type="NCBI Taxonomy" id="2824559"/>
    <lineage>
        <taxon>Bacteria</taxon>
        <taxon>Bacillati</taxon>
        <taxon>Cyanobacteriota</taxon>
        <taxon>Cyanophyceae</taxon>
        <taxon>Synechococcales</taxon>
        <taxon>Coelosphaeriaceae</taxon>
        <taxon>Woronichinia</taxon>
    </lineage>
</organism>
<dbReference type="Proteomes" id="UP001065613">
    <property type="component" value="Chromosome"/>
</dbReference>
<feature type="transmembrane region" description="Helical" evidence="1">
    <location>
        <begin position="31"/>
        <end position="51"/>
    </location>
</feature>